<dbReference type="PROSITE" id="PS51257">
    <property type="entry name" value="PROKAR_LIPOPROTEIN"/>
    <property type="match status" value="1"/>
</dbReference>
<keyword evidence="4" id="KW-1185">Reference proteome</keyword>
<evidence type="ECO:0000256" key="1">
    <source>
        <dbReference type="SAM" id="MobiDB-lite"/>
    </source>
</evidence>
<evidence type="ECO:0000313" key="3">
    <source>
        <dbReference type="EMBL" id="GAA2151169.1"/>
    </source>
</evidence>
<dbReference type="Proteomes" id="UP001501771">
    <property type="component" value="Unassembled WGS sequence"/>
</dbReference>
<sequence>MDSSRRARTAALRRLGVVTAALAACCAGVVVSGVMSATGSSFPAATPEARCGAGARPETDIQGRVPQSDYDSGRAAKGYRCNTRQVSHQGRTGGFKVLRYTDARGHTCAFYDSTLLFPKDAPFQFTSGEGLGVVVLDMDDPAQPRRTANLQTLGMDTPHESVLLNQRRGLLGAVSGNPGTEPGVLDLYDVKTSCRHPELLSSTPTALLGHESGWSPDGLTFYASSTGGQTLVAIDLTDPTAPKPIFEQSGVNYHGMRVSADGRTLYVANIGNSGAGARFSSGGLRIIDVSEIQDRQPDPQVRVIKDLTWPEHSIPQVPQPFTRNGRDYLLEVDEYANYSLTAGVDQANAPVGAARIIDVTDPEQPTIVSDLRLQVHQPSAREGDEKNDPGADIPVQGYAAHYCSVPYVKDPEVVACSMILSGLRVFDISRLAEPREVGYFNRPLTGTRPDNPSAMGAFAMSQPAWDVKRHSIWYSDGNTGFYDVRLTNGAGSLLDR</sequence>
<dbReference type="InterPro" id="IPR011048">
    <property type="entry name" value="Haem_d1_sf"/>
</dbReference>
<organism evidence="3 4">
    <name type="scientific">Nocardioides koreensis</name>
    <dbReference type="NCBI Taxonomy" id="433651"/>
    <lineage>
        <taxon>Bacteria</taxon>
        <taxon>Bacillati</taxon>
        <taxon>Actinomycetota</taxon>
        <taxon>Actinomycetes</taxon>
        <taxon>Propionibacteriales</taxon>
        <taxon>Nocardioidaceae</taxon>
        <taxon>Nocardioides</taxon>
    </lineage>
</organism>
<dbReference type="SUPFAM" id="SSF51004">
    <property type="entry name" value="C-terminal (heme d1) domain of cytochrome cd1-nitrite reductase"/>
    <property type="match status" value="1"/>
</dbReference>
<gene>
    <name evidence="3" type="ORF">GCM10009844_33000</name>
</gene>
<comment type="caution">
    <text evidence="3">The sequence shown here is derived from an EMBL/GenBank/DDBJ whole genome shotgun (WGS) entry which is preliminary data.</text>
</comment>
<dbReference type="RefSeq" id="WP_344154651.1">
    <property type="nucleotide sequence ID" value="NZ_BAAAQR010000011.1"/>
</dbReference>
<feature type="signal peptide" evidence="2">
    <location>
        <begin position="1"/>
        <end position="23"/>
    </location>
</feature>
<keyword evidence="2" id="KW-0732">Signal</keyword>
<reference evidence="3 4" key="1">
    <citation type="journal article" date="2019" name="Int. J. Syst. Evol. Microbiol.">
        <title>The Global Catalogue of Microorganisms (GCM) 10K type strain sequencing project: providing services to taxonomists for standard genome sequencing and annotation.</title>
        <authorList>
            <consortium name="The Broad Institute Genomics Platform"/>
            <consortium name="The Broad Institute Genome Sequencing Center for Infectious Disease"/>
            <person name="Wu L."/>
            <person name="Ma J."/>
        </authorList>
    </citation>
    <scope>NUCLEOTIDE SEQUENCE [LARGE SCALE GENOMIC DNA]</scope>
    <source>
        <strain evidence="3 4">JCM 16022</strain>
    </source>
</reference>
<dbReference type="EMBL" id="BAAAQR010000011">
    <property type="protein sequence ID" value="GAA2151169.1"/>
    <property type="molecule type" value="Genomic_DNA"/>
</dbReference>
<accession>A0ABN3A021</accession>
<feature type="chain" id="PRO_5046144662" evidence="2">
    <location>
        <begin position="24"/>
        <end position="496"/>
    </location>
</feature>
<name>A0ABN3A021_9ACTN</name>
<protein>
    <submittedName>
        <fullName evidence="3">Uncharacterized protein</fullName>
    </submittedName>
</protein>
<dbReference type="Gene3D" id="2.130.10.10">
    <property type="entry name" value="YVTN repeat-like/Quinoprotein amine dehydrogenase"/>
    <property type="match status" value="1"/>
</dbReference>
<proteinExistence type="predicted"/>
<dbReference type="InterPro" id="IPR015943">
    <property type="entry name" value="WD40/YVTN_repeat-like_dom_sf"/>
</dbReference>
<evidence type="ECO:0000256" key="2">
    <source>
        <dbReference type="SAM" id="SignalP"/>
    </source>
</evidence>
<feature type="region of interest" description="Disordered" evidence="1">
    <location>
        <begin position="49"/>
        <end position="74"/>
    </location>
</feature>
<evidence type="ECO:0000313" key="4">
    <source>
        <dbReference type="Proteomes" id="UP001501771"/>
    </source>
</evidence>